<proteinExistence type="predicted"/>
<dbReference type="WBParaSite" id="GPUH_0001064601-mRNA-1">
    <property type="protein sequence ID" value="GPUH_0001064601-mRNA-1"/>
    <property type="gene ID" value="GPUH_0001064601"/>
</dbReference>
<sequence>MSAAVLCSSLVYKARVQAEIDVEAGVEADDDASVDASALRQACRGCCVEAAVSKLLCRKLRRIYCGQPTRTLRKESNKFVGKKVW</sequence>
<dbReference type="EMBL" id="UYRT01078069">
    <property type="protein sequence ID" value="VDN17707.1"/>
    <property type="molecule type" value="Genomic_DNA"/>
</dbReference>
<keyword evidence="2" id="KW-1185">Reference proteome</keyword>
<reference evidence="3" key="1">
    <citation type="submission" date="2016-06" db="UniProtKB">
        <authorList>
            <consortium name="WormBaseParasite"/>
        </authorList>
    </citation>
    <scope>IDENTIFICATION</scope>
</reference>
<dbReference type="AlphaFoldDB" id="A0A183DPJ2"/>
<gene>
    <name evidence="1" type="ORF">GPUH_LOCUS10633</name>
</gene>
<reference evidence="1 2" key="2">
    <citation type="submission" date="2018-11" db="EMBL/GenBank/DDBJ databases">
        <authorList>
            <consortium name="Pathogen Informatics"/>
        </authorList>
    </citation>
    <scope>NUCLEOTIDE SEQUENCE [LARGE SCALE GENOMIC DNA]</scope>
</reference>
<evidence type="ECO:0000313" key="2">
    <source>
        <dbReference type="Proteomes" id="UP000271098"/>
    </source>
</evidence>
<name>A0A183DPJ2_9BILA</name>
<accession>A0A183DPJ2</accession>
<evidence type="ECO:0000313" key="3">
    <source>
        <dbReference type="WBParaSite" id="GPUH_0001064601-mRNA-1"/>
    </source>
</evidence>
<protein>
    <submittedName>
        <fullName evidence="3">Secreted protein</fullName>
    </submittedName>
</protein>
<organism evidence="3">
    <name type="scientific">Gongylonema pulchrum</name>
    <dbReference type="NCBI Taxonomy" id="637853"/>
    <lineage>
        <taxon>Eukaryota</taxon>
        <taxon>Metazoa</taxon>
        <taxon>Ecdysozoa</taxon>
        <taxon>Nematoda</taxon>
        <taxon>Chromadorea</taxon>
        <taxon>Rhabditida</taxon>
        <taxon>Spirurina</taxon>
        <taxon>Spiruromorpha</taxon>
        <taxon>Spiruroidea</taxon>
        <taxon>Gongylonematidae</taxon>
        <taxon>Gongylonema</taxon>
    </lineage>
</organism>
<evidence type="ECO:0000313" key="1">
    <source>
        <dbReference type="EMBL" id="VDN17707.1"/>
    </source>
</evidence>
<dbReference type="Proteomes" id="UP000271098">
    <property type="component" value="Unassembled WGS sequence"/>
</dbReference>